<feature type="DNA-binding region" description="H-T-H motif" evidence="2">
    <location>
        <begin position="27"/>
        <end position="46"/>
    </location>
</feature>
<dbReference type="GO" id="GO:0003700">
    <property type="term" value="F:DNA-binding transcription factor activity"/>
    <property type="evidence" value="ECO:0007669"/>
    <property type="project" value="TreeGrafter"/>
</dbReference>
<dbReference type="AlphaFoldDB" id="A0A1M6UZ95"/>
<organism evidence="5 6">
    <name type="scientific">Pseudonocardia thermophila</name>
    <dbReference type="NCBI Taxonomy" id="1848"/>
    <lineage>
        <taxon>Bacteria</taxon>
        <taxon>Bacillati</taxon>
        <taxon>Actinomycetota</taxon>
        <taxon>Actinomycetes</taxon>
        <taxon>Pseudonocardiales</taxon>
        <taxon>Pseudonocardiaceae</taxon>
        <taxon>Pseudonocardia</taxon>
    </lineage>
</organism>
<dbReference type="PANTHER" id="PTHR30055">
    <property type="entry name" value="HTH-TYPE TRANSCRIPTIONAL REGULATOR RUTR"/>
    <property type="match status" value="1"/>
</dbReference>
<feature type="region of interest" description="Disordered" evidence="3">
    <location>
        <begin position="202"/>
        <end position="224"/>
    </location>
</feature>
<dbReference type="PROSITE" id="PS50977">
    <property type="entry name" value="HTH_TETR_2"/>
    <property type="match status" value="1"/>
</dbReference>
<keyword evidence="6" id="KW-1185">Reference proteome</keyword>
<dbReference type="GO" id="GO:0000976">
    <property type="term" value="F:transcription cis-regulatory region binding"/>
    <property type="evidence" value="ECO:0007669"/>
    <property type="project" value="TreeGrafter"/>
</dbReference>
<feature type="domain" description="HTH tetR-type" evidence="4">
    <location>
        <begin position="4"/>
        <end position="64"/>
    </location>
</feature>
<reference evidence="5 6" key="1">
    <citation type="submission" date="2016-11" db="EMBL/GenBank/DDBJ databases">
        <authorList>
            <person name="Jaros S."/>
            <person name="Januszkiewicz K."/>
            <person name="Wedrychowicz H."/>
        </authorList>
    </citation>
    <scope>NUCLEOTIDE SEQUENCE [LARGE SCALE GENOMIC DNA]</scope>
    <source>
        <strain evidence="5 6">DSM 43832</strain>
    </source>
</reference>
<dbReference type="EMBL" id="FRAP01000011">
    <property type="protein sequence ID" value="SHK74579.1"/>
    <property type="molecule type" value="Genomic_DNA"/>
</dbReference>
<dbReference type="PANTHER" id="PTHR30055:SF209">
    <property type="entry name" value="POSSIBLE TRANSCRIPTIONAL REGULATORY PROTEIN (PROBABLY TETR-FAMILY)"/>
    <property type="match status" value="1"/>
</dbReference>
<gene>
    <name evidence="5" type="ORF">SAMN05443637_111104</name>
</gene>
<dbReference type="STRING" id="1848.SAMN05443637_111104"/>
<dbReference type="InterPro" id="IPR050109">
    <property type="entry name" value="HTH-type_TetR-like_transc_reg"/>
</dbReference>
<dbReference type="SUPFAM" id="SSF46689">
    <property type="entry name" value="Homeodomain-like"/>
    <property type="match status" value="1"/>
</dbReference>
<dbReference type="Pfam" id="PF00440">
    <property type="entry name" value="TetR_N"/>
    <property type="match status" value="1"/>
</dbReference>
<dbReference type="SUPFAM" id="SSF48498">
    <property type="entry name" value="Tetracyclin repressor-like, C-terminal domain"/>
    <property type="match status" value="1"/>
</dbReference>
<evidence type="ECO:0000256" key="3">
    <source>
        <dbReference type="SAM" id="MobiDB-lite"/>
    </source>
</evidence>
<evidence type="ECO:0000313" key="5">
    <source>
        <dbReference type="EMBL" id="SHK74579.1"/>
    </source>
</evidence>
<name>A0A1M6UZ95_PSETH</name>
<sequence>MHDEATGEALLDEALALLRAGGPEAVTVRAVAEAAGTSARAVYSVFGSIQGMLDALAQRGYARLVDLVAAVPETDDPAGDLVTVGMQGFRTFALEEPVLFRLTFEQVSAELLENEAVAQTAYDTYRALRSRVRRLRAAGGVHPDRTDVACCFAFHATCQGLCSSEMSTWQPPDGPGFWGMLHGADLAPVWHDTLTGLVARFRHPPGEADQPGQTQSATSGASTP</sequence>
<evidence type="ECO:0000259" key="4">
    <source>
        <dbReference type="PROSITE" id="PS50977"/>
    </source>
</evidence>
<protein>
    <submittedName>
        <fullName evidence="5">Transcriptional regulator, TetR family</fullName>
    </submittedName>
</protein>
<dbReference type="InterPro" id="IPR036271">
    <property type="entry name" value="Tet_transcr_reg_TetR-rel_C_sf"/>
</dbReference>
<keyword evidence="1 2" id="KW-0238">DNA-binding</keyword>
<accession>A0A1M6UZ95</accession>
<evidence type="ECO:0000256" key="1">
    <source>
        <dbReference type="ARBA" id="ARBA00023125"/>
    </source>
</evidence>
<proteinExistence type="predicted"/>
<dbReference type="InterPro" id="IPR001647">
    <property type="entry name" value="HTH_TetR"/>
</dbReference>
<evidence type="ECO:0000313" key="6">
    <source>
        <dbReference type="Proteomes" id="UP000184363"/>
    </source>
</evidence>
<dbReference type="Gene3D" id="1.10.357.10">
    <property type="entry name" value="Tetracycline Repressor, domain 2"/>
    <property type="match status" value="1"/>
</dbReference>
<evidence type="ECO:0000256" key="2">
    <source>
        <dbReference type="PROSITE-ProRule" id="PRU00335"/>
    </source>
</evidence>
<dbReference type="Proteomes" id="UP000184363">
    <property type="component" value="Unassembled WGS sequence"/>
</dbReference>
<dbReference type="InterPro" id="IPR009057">
    <property type="entry name" value="Homeodomain-like_sf"/>
</dbReference>
<feature type="compositionally biased region" description="Polar residues" evidence="3">
    <location>
        <begin position="211"/>
        <end position="224"/>
    </location>
</feature>